<dbReference type="GO" id="GO:0030170">
    <property type="term" value="F:pyridoxal phosphate binding"/>
    <property type="evidence" value="ECO:0007669"/>
    <property type="project" value="InterPro"/>
</dbReference>
<keyword evidence="3" id="KW-0663">Pyridoxal phosphate</keyword>
<dbReference type="InterPro" id="IPR002129">
    <property type="entry name" value="PyrdxlP-dep_de-COase"/>
</dbReference>
<dbReference type="EMBL" id="CAJVPZ010006434">
    <property type="protein sequence ID" value="CAG8573651.1"/>
    <property type="molecule type" value="Genomic_DNA"/>
</dbReference>
<dbReference type="Gene3D" id="3.90.1150.10">
    <property type="entry name" value="Aspartate Aminotransferase, domain 1"/>
    <property type="match status" value="1"/>
</dbReference>
<keyword evidence="5" id="KW-1185">Reference proteome</keyword>
<dbReference type="GO" id="GO:0006520">
    <property type="term" value="P:amino acid metabolic process"/>
    <property type="evidence" value="ECO:0007669"/>
    <property type="project" value="InterPro"/>
</dbReference>
<dbReference type="GO" id="GO:0005737">
    <property type="term" value="C:cytoplasm"/>
    <property type="evidence" value="ECO:0007669"/>
    <property type="project" value="TreeGrafter"/>
</dbReference>
<accession>A0A9N9G1U0</accession>
<dbReference type="Gene3D" id="1.20.1340.10">
    <property type="entry name" value="dopa decarboxylase, N-terminal domain"/>
    <property type="match status" value="1"/>
</dbReference>
<dbReference type="AlphaFoldDB" id="A0A9N9G1U0"/>
<dbReference type="PRINTS" id="PR00800">
    <property type="entry name" value="YHDCRBOXLASE"/>
</dbReference>
<evidence type="ECO:0000256" key="1">
    <source>
        <dbReference type="ARBA" id="ARBA00001933"/>
    </source>
</evidence>
<name>A0A9N9G1U0_9GLOM</name>
<protein>
    <submittedName>
        <fullName evidence="4">2996_t:CDS:1</fullName>
    </submittedName>
</protein>
<feature type="non-terminal residue" evidence="4">
    <location>
        <position position="1"/>
    </location>
</feature>
<organism evidence="4 5">
    <name type="scientific">Racocetra fulgida</name>
    <dbReference type="NCBI Taxonomy" id="60492"/>
    <lineage>
        <taxon>Eukaryota</taxon>
        <taxon>Fungi</taxon>
        <taxon>Fungi incertae sedis</taxon>
        <taxon>Mucoromycota</taxon>
        <taxon>Glomeromycotina</taxon>
        <taxon>Glomeromycetes</taxon>
        <taxon>Diversisporales</taxon>
        <taxon>Gigasporaceae</taxon>
        <taxon>Racocetra</taxon>
    </lineage>
</organism>
<evidence type="ECO:0000313" key="4">
    <source>
        <dbReference type="EMBL" id="CAG8573651.1"/>
    </source>
</evidence>
<gene>
    <name evidence="4" type="ORF">RFULGI_LOCUS5562</name>
</gene>
<evidence type="ECO:0000256" key="2">
    <source>
        <dbReference type="ARBA" id="ARBA00022793"/>
    </source>
</evidence>
<dbReference type="Proteomes" id="UP000789396">
    <property type="component" value="Unassembled WGS sequence"/>
</dbReference>
<dbReference type="PANTHER" id="PTHR11999:SF70">
    <property type="entry name" value="MIP05841P"/>
    <property type="match status" value="1"/>
</dbReference>
<dbReference type="SUPFAM" id="SSF53383">
    <property type="entry name" value="PLP-dependent transferases"/>
    <property type="match status" value="1"/>
</dbReference>
<dbReference type="GO" id="GO:0016831">
    <property type="term" value="F:carboxy-lyase activity"/>
    <property type="evidence" value="ECO:0007669"/>
    <property type="project" value="UniProtKB-KW"/>
</dbReference>
<keyword evidence="2" id="KW-0210">Decarboxylase</keyword>
<dbReference type="OrthoDB" id="639767at2759"/>
<evidence type="ECO:0000313" key="5">
    <source>
        <dbReference type="Proteomes" id="UP000789396"/>
    </source>
</evidence>
<evidence type="ECO:0000256" key="3">
    <source>
        <dbReference type="ARBA" id="ARBA00022898"/>
    </source>
</evidence>
<comment type="caution">
    <text evidence="4">The sequence shown here is derived from an EMBL/GenBank/DDBJ whole genome shotgun (WGS) entry which is preliminary data.</text>
</comment>
<dbReference type="InterPro" id="IPR015424">
    <property type="entry name" value="PyrdxlP-dep_Trfase"/>
</dbReference>
<keyword evidence="2" id="KW-0456">Lyase</keyword>
<dbReference type="InterPro" id="IPR015422">
    <property type="entry name" value="PyrdxlP-dep_Trfase_small"/>
</dbReference>
<dbReference type="Pfam" id="PF00282">
    <property type="entry name" value="Pyridoxal_deC"/>
    <property type="match status" value="1"/>
</dbReference>
<dbReference type="GO" id="GO:0019752">
    <property type="term" value="P:carboxylic acid metabolic process"/>
    <property type="evidence" value="ECO:0007669"/>
    <property type="project" value="InterPro"/>
</dbReference>
<proteinExistence type="predicted"/>
<reference evidence="4" key="1">
    <citation type="submission" date="2021-06" db="EMBL/GenBank/DDBJ databases">
        <authorList>
            <person name="Kallberg Y."/>
            <person name="Tangrot J."/>
            <person name="Rosling A."/>
        </authorList>
    </citation>
    <scope>NUCLEOTIDE SEQUENCE</scope>
    <source>
        <strain evidence="4">IN212</strain>
    </source>
</reference>
<sequence>EFRKRGHEAVDRICKYYKELDNYNVLPNVEPGYLKKLLLEEAPEEPESFDAIQSDIETKIIPGACTELETIVLDWVGKLIGLDKSFLSEGHGGGVIQATACDATLVVLLAARQRVIDKYKAEGLNDDQLYKISNRLIAYGSTQVNFNTNVRFRALPTDEKFSLRGDTVERELEKDISQGLIPCFLNGTIGTTGSAAVDRISELADANVWLHIDAAYAGSAFVCPEYRHYLNGQAFSLVCFHVIPNEKSRETSNELTEKVYNRLNETQKIYLTHIKLNNQFVIRFAVGSPWTAEEHIDRALDLIVKTTKEVIGIKNENGI</sequence>
<comment type="cofactor">
    <cofactor evidence="1">
        <name>pyridoxal 5'-phosphate</name>
        <dbReference type="ChEBI" id="CHEBI:597326"/>
    </cofactor>
</comment>
<dbReference type="PANTHER" id="PTHR11999">
    <property type="entry name" value="GROUP II PYRIDOXAL-5-PHOSPHATE DECARBOXYLASE"/>
    <property type="match status" value="1"/>
</dbReference>
<dbReference type="InterPro" id="IPR010977">
    <property type="entry name" value="Aromatic_deC"/>
</dbReference>